<keyword evidence="3" id="KW-0645">Protease</keyword>
<proteinExistence type="predicted"/>
<feature type="transmembrane region" description="Helical" evidence="8">
    <location>
        <begin position="66"/>
        <end position="84"/>
    </location>
</feature>
<keyword evidence="2" id="KW-1003">Cell membrane</keyword>
<evidence type="ECO:0000313" key="9">
    <source>
        <dbReference type="EMBL" id="MBN2067382.1"/>
    </source>
</evidence>
<keyword evidence="7 8" id="KW-0472">Membrane</keyword>
<feature type="transmembrane region" description="Helical" evidence="8">
    <location>
        <begin position="133"/>
        <end position="150"/>
    </location>
</feature>
<dbReference type="Proteomes" id="UP000809243">
    <property type="component" value="Unassembled WGS sequence"/>
</dbReference>
<evidence type="ECO:0000256" key="8">
    <source>
        <dbReference type="SAM" id="Phobius"/>
    </source>
</evidence>
<dbReference type="Pfam" id="PF09721">
    <property type="entry name" value="Exosortase_EpsH"/>
    <property type="match status" value="1"/>
</dbReference>
<dbReference type="EMBL" id="JAFGDB010000045">
    <property type="protein sequence ID" value="MBN2067382.1"/>
    <property type="molecule type" value="Genomic_DNA"/>
</dbReference>
<name>A0A939C8V8_9ARCH</name>
<evidence type="ECO:0000256" key="2">
    <source>
        <dbReference type="ARBA" id="ARBA00022475"/>
    </source>
</evidence>
<evidence type="ECO:0000256" key="5">
    <source>
        <dbReference type="ARBA" id="ARBA00022801"/>
    </source>
</evidence>
<dbReference type="GO" id="GO:0005886">
    <property type="term" value="C:plasma membrane"/>
    <property type="evidence" value="ECO:0007669"/>
    <property type="project" value="UniProtKB-SubCell"/>
</dbReference>
<evidence type="ECO:0000256" key="7">
    <source>
        <dbReference type="ARBA" id="ARBA00023136"/>
    </source>
</evidence>
<evidence type="ECO:0000256" key="1">
    <source>
        <dbReference type="ARBA" id="ARBA00004651"/>
    </source>
</evidence>
<dbReference type="AlphaFoldDB" id="A0A939C8V8"/>
<dbReference type="InterPro" id="IPR026392">
    <property type="entry name" value="Exo/Archaeosortase_dom"/>
</dbReference>
<evidence type="ECO:0000256" key="4">
    <source>
        <dbReference type="ARBA" id="ARBA00022692"/>
    </source>
</evidence>
<keyword evidence="4 8" id="KW-0812">Transmembrane</keyword>
<sequence>MGKKEFRKGAIAFLAKFFIIYGVLQALILFAPLEGMESGIASVEAGALGLEADGNRILFDSHSFEIAANCTGLMGISVLAAIALSLKKPELKKKIALVVAGSILLLAINLLRLYLVLLAAISFNAEMAEALHTLTWFAMAAAILAIWYFFTKRISGKKVFAEML</sequence>
<organism evidence="9 10">
    <name type="scientific">Candidatus Iainarchaeum sp</name>
    <dbReference type="NCBI Taxonomy" id="3101447"/>
    <lineage>
        <taxon>Archaea</taxon>
        <taxon>Candidatus Iainarchaeota</taxon>
        <taxon>Candidatus Iainarchaeia</taxon>
        <taxon>Candidatus Iainarchaeales</taxon>
        <taxon>Candidatus Iainarchaeaceae</taxon>
        <taxon>Candidatus Iainarchaeum</taxon>
    </lineage>
</organism>
<dbReference type="NCBIfam" id="TIGR04178">
    <property type="entry name" value="exo_archaeo"/>
    <property type="match status" value="1"/>
</dbReference>
<feature type="transmembrane region" description="Helical" evidence="8">
    <location>
        <begin position="96"/>
        <end position="121"/>
    </location>
</feature>
<reference evidence="9" key="1">
    <citation type="submission" date="2021-01" db="EMBL/GenBank/DDBJ databases">
        <title>Active Sulfur Cycling in an Early Earth Analoge.</title>
        <authorList>
            <person name="Hahn C.R."/>
            <person name="Youssef N.H."/>
            <person name="Elshahed M."/>
        </authorList>
    </citation>
    <scope>NUCLEOTIDE SEQUENCE</scope>
    <source>
        <strain evidence="9">Zod_Metabat.1151</strain>
    </source>
</reference>
<protein>
    <submittedName>
        <fullName evidence="9">Archaeosortase/exosortase family protein</fullName>
    </submittedName>
</protein>
<evidence type="ECO:0000256" key="6">
    <source>
        <dbReference type="ARBA" id="ARBA00022989"/>
    </source>
</evidence>
<dbReference type="GO" id="GO:0008233">
    <property type="term" value="F:peptidase activity"/>
    <property type="evidence" value="ECO:0007669"/>
    <property type="project" value="UniProtKB-KW"/>
</dbReference>
<evidence type="ECO:0000313" key="10">
    <source>
        <dbReference type="Proteomes" id="UP000809243"/>
    </source>
</evidence>
<gene>
    <name evidence="9" type="ORF">JW744_02850</name>
</gene>
<evidence type="ECO:0000256" key="3">
    <source>
        <dbReference type="ARBA" id="ARBA00022670"/>
    </source>
</evidence>
<dbReference type="InterPro" id="IPR019127">
    <property type="entry name" value="Exosortase"/>
</dbReference>
<keyword evidence="6 8" id="KW-1133">Transmembrane helix</keyword>
<keyword evidence="5" id="KW-0378">Hydrolase</keyword>
<dbReference type="GO" id="GO:0006508">
    <property type="term" value="P:proteolysis"/>
    <property type="evidence" value="ECO:0007669"/>
    <property type="project" value="UniProtKB-KW"/>
</dbReference>
<accession>A0A939C8V8</accession>
<comment type="caution">
    <text evidence="9">The sequence shown here is derived from an EMBL/GenBank/DDBJ whole genome shotgun (WGS) entry which is preliminary data.</text>
</comment>
<comment type="subcellular location">
    <subcellularLocation>
        <location evidence="1">Cell membrane</location>
        <topology evidence="1">Multi-pass membrane protein</topology>
    </subcellularLocation>
</comment>
<feature type="transmembrane region" description="Helical" evidence="8">
    <location>
        <begin position="12"/>
        <end position="33"/>
    </location>
</feature>